<accession>A0A0E0CQR5</accession>
<reference evidence="2" key="1">
    <citation type="submission" date="2015-04" db="UniProtKB">
        <authorList>
            <consortium name="EnsemblPlants"/>
        </authorList>
    </citation>
    <scope>IDENTIFICATION</scope>
</reference>
<evidence type="ECO:0000313" key="2">
    <source>
        <dbReference type="EnsemblPlants" id="OMERI02G29390.1"/>
    </source>
</evidence>
<evidence type="ECO:0000256" key="1">
    <source>
        <dbReference type="SAM" id="MobiDB-lite"/>
    </source>
</evidence>
<dbReference type="AlphaFoldDB" id="A0A0E0CQR5"/>
<dbReference type="Gramene" id="OMERI02G29390.1">
    <property type="protein sequence ID" value="OMERI02G29390.1"/>
    <property type="gene ID" value="OMERI02G29390"/>
</dbReference>
<reference evidence="2" key="2">
    <citation type="submission" date="2018-05" db="EMBL/GenBank/DDBJ databases">
        <title>OmerRS3 (Oryza meridionalis Reference Sequence Version 3).</title>
        <authorList>
            <person name="Zhang J."/>
            <person name="Kudrna D."/>
            <person name="Lee S."/>
            <person name="Talag J."/>
            <person name="Welchert J."/>
            <person name="Wing R.A."/>
        </authorList>
    </citation>
    <scope>NUCLEOTIDE SEQUENCE [LARGE SCALE GENOMIC DNA]</scope>
    <source>
        <strain evidence="2">cv. OR44</strain>
    </source>
</reference>
<name>A0A0E0CQR5_9ORYZ</name>
<feature type="compositionally biased region" description="Polar residues" evidence="1">
    <location>
        <begin position="15"/>
        <end position="24"/>
    </location>
</feature>
<feature type="compositionally biased region" description="Polar residues" evidence="1">
    <location>
        <begin position="31"/>
        <end position="47"/>
    </location>
</feature>
<feature type="region of interest" description="Disordered" evidence="1">
    <location>
        <begin position="1"/>
        <end position="64"/>
    </location>
</feature>
<proteinExistence type="predicted"/>
<sequence length="133" mass="13910">MATGGSGGSTARFESGSSHANRGKTNGAAAQESSGATVATIATTMSQADLPMSSDGSGRSVTYGLKSDGSTDKCLGRDGAAIGDFQRWRAADPAVVEPRRIQDRSWILPRLCNEGYYDDHDLRATSYDNGGIM</sequence>
<keyword evidence="3" id="KW-1185">Reference proteome</keyword>
<evidence type="ECO:0000313" key="3">
    <source>
        <dbReference type="Proteomes" id="UP000008021"/>
    </source>
</evidence>
<protein>
    <submittedName>
        <fullName evidence="2">Uncharacterized protein</fullName>
    </submittedName>
</protein>
<dbReference type="Proteomes" id="UP000008021">
    <property type="component" value="Chromosome 2"/>
</dbReference>
<dbReference type="EnsemblPlants" id="OMERI02G29390.1">
    <property type="protein sequence ID" value="OMERI02G29390.1"/>
    <property type="gene ID" value="OMERI02G29390"/>
</dbReference>
<organism evidence="2">
    <name type="scientific">Oryza meridionalis</name>
    <dbReference type="NCBI Taxonomy" id="40149"/>
    <lineage>
        <taxon>Eukaryota</taxon>
        <taxon>Viridiplantae</taxon>
        <taxon>Streptophyta</taxon>
        <taxon>Embryophyta</taxon>
        <taxon>Tracheophyta</taxon>
        <taxon>Spermatophyta</taxon>
        <taxon>Magnoliopsida</taxon>
        <taxon>Liliopsida</taxon>
        <taxon>Poales</taxon>
        <taxon>Poaceae</taxon>
        <taxon>BOP clade</taxon>
        <taxon>Oryzoideae</taxon>
        <taxon>Oryzeae</taxon>
        <taxon>Oryzinae</taxon>
        <taxon>Oryza</taxon>
    </lineage>
</organism>
<dbReference type="HOGENOM" id="CLU_157540_0_0_1"/>